<gene>
    <name evidence="3" type="ORF">PAUS00366_LOCUS7396</name>
</gene>
<feature type="domain" description="DUF6824" evidence="2">
    <location>
        <begin position="382"/>
        <end position="465"/>
    </location>
</feature>
<dbReference type="Gene3D" id="3.40.525.10">
    <property type="entry name" value="CRAL-TRIO lipid binding domain"/>
    <property type="match status" value="1"/>
</dbReference>
<name>A0A7S4EHN1_9STRA</name>
<proteinExistence type="predicted"/>
<reference evidence="3" key="1">
    <citation type="submission" date="2021-01" db="EMBL/GenBank/DDBJ databases">
        <authorList>
            <person name="Corre E."/>
            <person name="Pelletier E."/>
            <person name="Niang G."/>
            <person name="Scheremetjew M."/>
            <person name="Finn R."/>
            <person name="Kale V."/>
            <person name="Holt S."/>
            <person name="Cochrane G."/>
            <person name="Meng A."/>
            <person name="Brown T."/>
            <person name="Cohen L."/>
        </authorList>
    </citation>
    <scope>NUCLEOTIDE SEQUENCE</scope>
    <source>
        <strain evidence="3">10249 10 AB</strain>
    </source>
</reference>
<feature type="compositionally biased region" description="Polar residues" evidence="1">
    <location>
        <begin position="474"/>
        <end position="484"/>
    </location>
</feature>
<evidence type="ECO:0000256" key="1">
    <source>
        <dbReference type="SAM" id="MobiDB-lite"/>
    </source>
</evidence>
<accession>A0A7S4EHN1</accession>
<evidence type="ECO:0000259" key="2">
    <source>
        <dbReference type="Pfam" id="PF20710"/>
    </source>
</evidence>
<feature type="region of interest" description="Disordered" evidence="1">
    <location>
        <begin position="474"/>
        <end position="505"/>
    </location>
</feature>
<dbReference type="AlphaFoldDB" id="A0A7S4EHN1"/>
<dbReference type="Pfam" id="PF20710">
    <property type="entry name" value="DUF6824"/>
    <property type="match status" value="1"/>
</dbReference>
<dbReference type="EMBL" id="HBIX01009749">
    <property type="protein sequence ID" value="CAE0714644.1"/>
    <property type="molecule type" value="Transcribed_RNA"/>
</dbReference>
<protein>
    <recommendedName>
        <fullName evidence="2">DUF6824 domain-containing protein</fullName>
    </recommendedName>
</protein>
<evidence type="ECO:0000313" key="3">
    <source>
        <dbReference type="EMBL" id="CAE0714644.1"/>
    </source>
</evidence>
<dbReference type="InterPro" id="IPR049227">
    <property type="entry name" value="DUF6824"/>
</dbReference>
<sequence length="519" mass="59238">MPSKSIRRLGNDYDSVASIESNLKAMDQIMANEIDMLSLHDRNAIYEEIHGVSNMATKETPEIIENALQKFEAELENNYSTDAASNSNSANAGEASPRLAYDIIMNQQPANKNLASKTLLRDDNFRLRFLRFVFFDVKAAVARMLLFLNAIHTLYGLEALKKFDTSMNFFIPDGDAQAALRAGYIQLLPFRDRSGRRIIVFLMDALRLRSEVRIKIFLYMSFVAGGDAETQRNGCLFMFWPGVDTKLVLPEAGHRGLVSKFFNSIPTRFVCFHFCFPKSPLFSLARAMLSIVVVQNNYRRIPRMKFHSGERMEMQYELMGYGIPVTLIPTTETGTLKAKTFKQWIKAKQLLDAAEKEDQRRRADGQSGSSSKRLECPGLNDVIFRSAGKSCMLNPGNVVFRGIFEKYHDEHVSAGQTEKRNLVWKIVEEIEARDGKFLTWEKRGWWIVLENRTEIRSKVATSLRDYNKQQRAIANEQSTKSSTFAFERQDGKRRKRGNSADYSSDDNQCGNLIREGCFS</sequence>
<dbReference type="InterPro" id="IPR036865">
    <property type="entry name" value="CRAL-TRIO_dom_sf"/>
</dbReference>
<organism evidence="3">
    <name type="scientific">Pseudo-nitzschia australis</name>
    <dbReference type="NCBI Taxonomy" id="44445"/>
    <lineage>
        <taxon>Eukaryota</taxon>
        <taxon>Sar</taxon>
        <taxon>Stramenopiles</taxon>
        <taxon>Ochrophyta</taxon>
        <taxon>Bacillariophyta</taxon>
        <taxon>Bacillariophyceae</taxon>
        <taxon>Bacillariophycidae</taxon>
        <taxon>Bacillariales</taxon>
        <taxon>Bacillariaceae</taxon>
        <taxon>Pseudo-nitzschia</taxon>
    </lineage>
</organism>